<reference evidence="4" key="1">
    <citation type="submission" date="2017-06" db="EMBL/GenBank/DDBJ databases">
        <authorList>
            <person name="Varghese N."/>
            <person name="Submissions S."/>
        </authorList>
    </citation>
    <scope>NUCLEOTIDE SEQUENCE [LARGE SCALE GENOMIC DNA]</scope>
    <source>
        <strain evidence="4">NKM1</strain>
    </source>
</reference>
<dbReference type="InterPro" id="IPR036388">
    <property type="entry name" value="WH-like_DNA-bd_sf"/>
</dbReference>
<feature type="domain" description="Initiator Rep protein WH1" evidence="2">
    <location>
        <begin position="11"/>
        <end position="149"/>
    </location>
</feature>
<dbReference type="Proteomes" id="UP000198432">
    <property type="component" value="Unassembled WGS sequence"/>
</dbReference>
<dbReference type="Pfam" id="PF01051">
    <property type="entry name" value="Rep3_N"/>
    <property type="match status" value="1"/>
</dbReference>
<dbReference type="Gene3D" id="1.10.10.10">
    <property type="entry name" value="Winged helix-like DNA-binding domain superfamily/Winged helix DNA-binding domain"/>
    <property type="match status" value="2"/>
</dbReference>
<keyword evidence="4" id="KW-1185">Reference proteome</keyword>
<protein>
    <submittedName>
        <fullName evidence="3">Initiator Replication protein</fullName>
    </submittedName>
</protein>
<dbReference type="OrthoDB" id="1428208at2"/>
<dbReference type="GO" id="GO:0006270">
    <property type="term" value="P:DNA replication initiation"/>
    <property type="evidence" value="ECO:0007669"/>
    <property type="project" value="InterPro"/>
</dbReference>
<dbReference type="SUPFAM" id="SSF46785">
    <property type="entry name" value="Winged helix' DNA-binding domain"/>
    <property type="match status" value="2"/>
</dbReference>
<sequence length="308" mass="35631">MTTPKPASVEIRQHNAITTARYEMTACEMDIVFYLLSLIKKEDERGVMYQVKVRDLMAITGREWHYNQFLEATSNLRSREYIIEDEKRVLQVGLLASAEYIKGEGVIELEVSEKVRPYLIDLKNNFTSFRLHAAFSLTSKYAKRIYQIASQWKDIGESKTFSIHDLKVMLMLKDPKGKDPEQYTKLSMFKKFVLDTAVNQINAHTDLKISYELIKKGRSYQSIRFYINTQAPDQLPLPFDQPVENARHQHARQILDDLGIKDAKLIQQILSDEKLTDGMFKFNYELKTGRTKASKNPAGLLLKVLGLR</sequence>
<organism evidence="3 4">
    <name type="scientific">Pontibacter ummariensis</name>
    <dbReference type="NCBI Taxonomy" id="1610492"/>
    <lineage>
        <taxon>Bacteria</taxon>
        <taxon>Pseudomonadati</taxon>
        <taxon>Bacteroidota</taxon>
        <taxon>Cytophagia</taxon>
        <taxon>Cytophagales</taxon>
        <taxon>Hymenobacteraceae</taxon>
        <taxon>Pontibacter</taxon>
    </lineage>
</organism>
<evidence type="ECO:0000313" key="4">
    <source>
        <dbReference type="Proteomes" id="UP000198432"/>
    </source>
</evidence>
<comment type="similarity">
    <text evidence="1">Belongs to the initiator RepB protein family.</text>
</comment>
<accession>A0A239LX54</accession>
<gene>
    <name evidence="3" type="ORF">SAMN06296052_1573</name>
</gene>
<dbReference type="EMBL" id="FZOQ01000057">
    <property type="protein sequence ID" value="SNT35041.1"/>
    <property type="molecule type" value="Genomic_DNA"/>
</dbReference>
<dbReference type="AlphaFoldDB" id="A0A239LX54"/>
<evidence type="ECO:0000259" key="2">
    <source>
        <dbReference type="Pfam" id="PF01051"/>
    </source>
</evidence>
<evidence type="ECO:0000256" key="1">
    <source>
        <dbReference type="ARBA" id="ARBA00038283"/>
    </source>
</evidence>
<name>A0A239LX54_9BACT</name>
<dbReference type="InterPro" id="IPR036390">
    <property type="entry name" value="WH_DNA-bd_sf"/>
</dbReference>
<dbReference type="Pfam" id="PF21205">
    <property type="entry name" value="Rep3_C"/>
    <property type="match status" value="1"/>
</dbReference>
<dbReference type="GO" id="GO:0003887">
    <property type="term" value="F:DNA-directed DNA polymerase activity"/>
    <property type="evidence" value="ECO:0007669"/>
    <property type="project" value="InterPro"/>
</dbReference>
<dbReference type="RefSeq" id="WP_089322001.1">
    <property type="nucleotide sequence ID" value="NZ_FZOQ01000057.1"/>
</dbReference>
<proteinExistence type="inferred from homology"/>
<dbReference type="InterPro" id="IPR000525">
    <property type="entry name" value="Initiator_Rep_WH1"/>
</dbReference>
<evidence type="ECO:0000313" key="3">
    <source>
        <dbReference type="EMBL" id="SNT35041.1"/>
    </source>
</evidence>